<dbReference type="AlphaFoldDB" id="A0A197K8T4"/>
<evidence type="ECO:0000313" key="2">
    <source>
        <dbReference type="EMBL" id="OAQ33910.1"/>
    </source>
</evidence>
<dbReference type="STRING" id="1314771.A0A197K8T4"/>
<evidence type="ECO:0000313" key="3">
    <source>
        <dbReference type="Proteomes" id="UP000078512"/>
    </source>
</evidence>
<proteinExistence type="predicted"/>
<keyword evidence="3" id="KW-1185">Reference proteome</keyword>
<name>A0A197K8T4_9FUNG</name>
<sequence length="349" mass="38760">MDGHTHHQTAMKKKEFVRLKTIIPYDLEAKGQDISRGYQVVTEGHALGLDFYALRQYNVVLGAGRSTTIGHHPSPECRSAQGFLRVRDHVHHHGTSRGPQNVTDVLTTSAPTPLGSNYDFVISIKARMPRTLTFRLDPPPSHGSQLPGTLKEHSGDHRRTYATCFSTQQSLSNPTMTKSILALAFATVALLFLTIAHAAPPKSSGKTIVLNSVEEYCLFLPRWRGQSIGDSEDSAVAYCNKPISTAPNARILSNKFIRNLNFWHNTNKEFVQITGLFNRGSYRLSRHDGGGQYDTKAPQGAKCYGYPYVVELVEPDNEHYCLRCCKHKKDCPTNMSTKGCVKVIGGIYV</sequence>
<feature type="transmembrane region" description="Helical" evidence="1">
    <location>
        <begin position="180"/>
        <end position="199"/>
    </location>
</feature>
<protein>
    <submittedName>
        <fullName evidence="2">Uncharacterized protein</fullName>
    </submittedName>
</protein>
<keyword evidence="1" id="KW-0812">Transmembrane</keyword>
<keyword evidence="1" id="KW-1133">Transmembrane helix</keyword>
<evidence type="ECO:0000256" key="1">
    <source>
        <dbReference type="SAM" id="Phobius"/>
    </source>
</evidence>
<organism evidence="2 3">
    <name type="scientific">Linnemannia elongata AG-77</name>
    <dbReference type="NCBI Taxonomy" id="1314771"/>
    <lineage>
        <taxon>Eukaryota</taxon>
        <taxon>Fungi</taxon>
        <taxon>Fungi incertae sedis</taxon>
        <taxon>Mucoromycota</taxon>
        <taxon>Mortierellomycotina</taxon>
        <taxon>Mortierellomycetes</taxon>
        <taxon>Mortierellales</taxon>
        <taxon>Mortierellaceae</taxon>
        <taxon>Linnemannia</taxon>
    </lineage>
</organism>
<dbReference type="EMBL" id="KV442019">
    <property type="protein sequence ID" value="OAQ33910.1"/>
    <property type="molecule type" value="Genomic_DNA"/>
</dbReference>
<dbReference type="Proteomes" id="UP000078512">
    <property type="component" value="Unassembled WGS sequence"/>
</dbReference>
<gene>
    <name evidence="2" type="ORF">K457DRAFT_15116</name>
</gene>
<dbReference type="OrthoDB" id="3044029at2759"/>
<keyword evidence="1" id="KW-0472">Membrane</keyword>
<reference evidence="2 3" key="1">
    <citation type="submission" date="2016-05" db="EMBL/GenBank/DDBJ databases">
        <title>Genome sequencing reveals origins of a unique bacterial endosymbiosis in the earliest lineages of terrestrial Fungi.</title>
        <authorList>
            <consortium name="DOE Joint Genome Institute"/>
            <person name="Uehling J."/>
            <person name="Gryganskyi A."/>
            <person name="Hameed K."/>
            <person name="Tschaplinski T."/>
            <person name="Misztal P."/>
            <person name="Wu S."/>
            <person name="Desiro A."/>
            <person name="Vande Pol N."/>
            <person name="Du Z.-Y."/>
            <person name="Zienkiewicz A."/>
            <person name="Zienkiewicz K."/>
            <person name="Morin E."/>
            <person name="Tisserant E."/>
            <person name="Splivallo R."/>
            <person name="Hainaut M."/>
            <person name="Henrissat B."/>
            <person name="Ohm R."/>
            <person name="Kuo A."/>
            <person name="Yan J."/>
            <person name="Lipzen A."/>
            <person name="Nolan M."/>
            <person name="Labutti K."/>
            <person name="Barry K."/>
            <person name="Goldstein A."/>
            <person name="Labbe J."/>
            <person name="Schadt C."/>
            <person name="Tuskan G."/>
            <person name="Grigoriev I."/>
            <person name="Martin F."/>
            <person name="Vilgalys R."/>
            <person name="Bonito G."/>
        </authorList>
    </citation>
    <scope>NUCLEOTIDE SEQUENCE [LARGE SCALE GENOMIC DNA]</scope>
    <source>
        <strain evidence="2 3">AG-77</strain>
    </source>
</reference>
<accession>A0A197K8T4</accession>